<comment type="caution">
    <text evidence="2">The sequence shown here is derived from an EMBL/GenBank/DDBJ whole genome shotgun (WGS) entry which is preliminary data.</text>
</comment>
<protein>
    <recommendedName>
        <fullName evidence="1">DUF4426 domain-containing protein</fullName>
    </recommendedName>
</protein>
<dbReference type="InterPro" id="IPR025218">
    <property type="entry name" value="DUF4426"/>
</dbReference>
<dbReference type="EMBL" id="APND01000005">
    <property type="protein sequence ID" value="MES1930741.1"/>
    <property type="molecule type" value="Genomic_DNA"/>
</dbReference>
<evidence type="ECO:0000259" key="1">
    <source>
        <dbReference type="Pfam" id="PF14467"/>
    </source>
</evidence>
<sequence length="85" mass="9353">MITLQKPTREAPLQAVAANVTGSVRSLMGGRKPLEFRRVDRAGSIYSLAPVAIKDDQTLTFDLDVKAVDGSATVPVQFNQRFYTR</sequence>
<organism evidence="2 3">
    <name type="scientific">Salinisphaera dokdonensis CL-ES53</name>
    <dbReference type="NCBI Taxonomy" id="1304272"/>
    <lineage>
        <taxon>Bacteria</taxon>
        <taxon>Pseudomonadati</taxon>
        <taxon>Pseudomonadota</taxon>
        <taxon>Gammaproteobacteria</taxon>
        <taxon>Salinisphaerales</taxon>
        <taxon>Salinisphaeraceae</taxon>
        <taxon>Salinisphaera</taxon>
    </lineage>
</organism>
<evidence type="ECO:0000313" key="2">
    <source>
        <dbReference type="EMBL" id="MES1930741.1"/>
    </source>
</evidence>
<feature type="domain" description="DUF4426" evidence="1">
    <location>
        <begin position="3"/>
        <end position="84"/>
    </location>
</feature>
<dbReference type="Gene3D" id="2.60.40.3340">
    <property type="entry name" value="Domain of unknown function DUF4426"/>
    <property type="match status" value="1"/>
</dbReference>
<name>A0ABV2B4E6_9GAMM</name>
<proteinExistence type="predicted"/>
<keyword evidence="3" id="KW-1185">Reference proteome</keyword>
<reference evidence="2 3" key="1">
    <citation type="submission" date="2013-03" db="EMBL/GenBank/DDBJ databases">
        <title>Salinisphaera dokdonensis CL-ES53 Genome Sequencing.</title>
        <authorList>
            <person name="Li C."/>
            <person name="Lai Q."/>
            <person name="Shao Z."/>
        </authorList>
    </citation>
    <scope>NUCLEOTIDE SEQUENCE [LARGE SCALE GENOMIC DNA]</scope>
    <source>
        <strain evidence="2 3">CL-ES53</strain>
    </source>
</reference>
<accession>A0ABV2B4E6</accession>
<evidence type="ECO:0000313" key="3">
    <source>
        <dbReference type="Proteomes" id="UP001460888"/>
    </source>
</evidence>
<gene>
    <name evidence="2" type="ORF">SADO_15874</name>
</gene>
<dbReference type="Pfam" id="PF14467">
    <property type="entry name" value="DUF4426"/>
    <property type="match status" value="1"/>
</dbReference>
<dbReference type="Proteomes" id="UP001460888">
    <property type="component" value="Unassembled WGS sequence"/>
</dbReference>